<feature type="compositionally biased region" description="Basic residues" evidence="1">
    <location>
        <begin position="1"/>
        <end position="12"/>
    </location>
</feature>
<gene>
    <name evidence="3" type="ORF">M529_07750</name>
</gene>
<evidence type="ECO:0000313" key="4">
    <source>
        <dbReference type="Proteomes" id="UP000015523"/>
    </source>
</evidence>
<keyword evidence="4" id="KW-1185">Reference proteome</keyword>
<proteinExistence type="predicted"/>
<dbReference type="STRING" id="1346791.M529_07750"/>
<name>T0J7C2_9SPHN</name>
<feature type="region of interest" description="Disordered" evidence="1">
    <location>
        <begin position="1"/>
        <end position="22"/>
    </location>
</feature>
<accession>T0J7C2</accession>
<evidence type="ECO:0000256" key="1">
    <source>
        <dbReference type="SAM" id="MobiDB-lite"/>
    </source>
</evidence>
<dbReference type="Pfam" id="PF04230">
    <property type="entry name" value="PS_pyruv_trans"/>
    <property type="match status" value="1"/>
</dbReference>
<dbReference type="InterPro" id="IPR007345">
    <property type="entry name" value="Polysacch_pyruvyl_Trfase"/>
</dbReference>
<dbReference type="PATRIC" id="fig|1346791.3.peg.1488"/>
<protein>
    <recommendedName>
        <fullName evidence="2">Polysaccharide pyruvyl transferase domain-containing protein</fullName>
    </recommendedName>
</protein>
<evidence type="ECO:0000259" key="2">
    <source>
        <dbReference type="Pfam" id="PF04230"/>
    </source>
</evidence>
<dbReference type="EMBL" id="AUWY01000058">
    <property type="protein sequence ID" value="EQB32722.1"/>
    <property type="molecule type" value="Genomic_DNA"/>
</dbReference>
<comment type="caution">
    <text evidence="3">The sequence shown here is derived from an EMBL/GenBank/DDBJ whole genome shotgun (WGS) entry which is preliminary data.</text>
</comment>
<sequence length="280" mass="30518">MTHKKVPVKKKAPVGTPSPAAVPPPFPQVHCYSWRPSGGRINFGDQLAEVIVDSVLMSRGRLRSEEVRRPARLLSVGSVLHFARSGDTVWGTGVNGKIVEEHHRFEALDVRAVRGPLTADFLRGRGIAVPDVYGDPALLIPRLLPGRFVPTGEEGPIFVPNLNDLPHVASLALPIPVVSPLRGWNHVISRIVASRFVLASSLHGLIIAEAYGVPARYVRLTERETLFKYQDYHAGTGRTDLTFATSIEQGLEMGGMPGISVSFDPLLDAFPHDLWSDPAP</sequence>
<evidence type="ECO:0000313" key="3">
    <source>
        <dbReference type="EMBL" id="EQB32722.1"/>
    </source>
</evidence>
<organism evidence="3 4">
    <name type="scientific">Sphingobium ummariense RL-3</name>
    <dbReference type="NCBI Taxonomy" id="1346791"/>
    <lineage>
        <taxon>Bacteria</taxon>
        <taxon>Pseudomonadati</taxon>
        <taxon>Pseudomonadota</taxon>
        <taxon>Alphaproteobacteria</taxon>
        <taxon>Sphingomonadales</taxon>
        <taxon>Sphingomonadaceae</taxon>
        <taxon>Sphingobium</taxon>
    </lineage>
</organism>
<reference evidence="3 4" key="1">
    <citation type="journal article" date="2013" name="Genome Announc.">
        <title>Draft Genome Sequence of Sphingobium ummariense Strain RL-3, a Hexachlorocyclohexane-Degrading Bacterium.</title>
        <authorList>
            <person name="Kohli P."/>
            <person name="Dua A."/>
            <person name="Sangwan N."/>
            <person name="Oldach P."/>
            <person name="Khurana J.P."/>
            <person name="Lal R."/>
        </authorList>
    </citation>
    <scope>NUCLEOTIDE SEQUENCE [LARGE SCALE GENOMIC DNA]</scope>
    <source>
        <strain evidence="3 4">RL-3</strain>
    </source>
</reference>
<dbReference type="Proteomes" id="UP000015523">
    <property type="component" value="Unassembled WGS sequence"/>
</dbReference>
<dbReference type="AlphaFoldDB" id="T0J7C2"/>
<feature type="domain" description="Polysaccharide pyruvyl transferase" evidence="2">
    <location>
        <begin position="89"/>
        <end position="217"/>
    </location>
</feature>
<dbReference type="eggNOG" id="COG2327">
    <property type="taxonomic scope" value="Bacteria"/>
</dbReference>